<keyword evidence="3" id="KW-1185">Reference proteome</keyword>
<organism evidence="2 3">
    <name type="scientific">Plakobranchus ocellatus</name>
    <dbReference type="NCBI Taxonomy" id="259542"/>
    <lineage>
        <taxon>Eukaryota</taxon>
        <taxon>Metazoa</taxon>
        <taxon>Spiralia</taxon>
        <taxon>Lophotrochozoa</taxon>
        <taxon>Mollusca</taxon>
        <taxon>Gastropoda</taxon>
        <taxon>Heterobranchia</taxon>
        <taxon>Euthyneura</taxon>
        <taxon>Panpulmonata</taxon>
        <taxon>Sacoglossa</taxon>
        <taxon>Placobranchoidea</taxon>
        <taxon>Plakobranchidae</taxon>
        <taxon>Plakobranchus</taxon>
    </lineage>
</organism>
<proteinExistence type="predicted"/>
<dbReference type="Proteomes" id="UP000735302">
    <property type="component" value="Unassembled WGS sequence"/>
</dbReference>
<gene>
    <name evidence="2" type="ORF">PoB_004575300</name>
</gene>
<dbReference type="AlphaFoldDB" id="A0AAV4BJA3"/>
<feature type="compositionally biased region" description="Basic and acidic residues" evidence="1">
    <location>
        <begin position="9"/>
        <end position="19"/>
    </location>
</feature>
<protein>
    <submittedName>
        <fullName evidence="2">Uncharacterized protein</fullName>
    </submittedName>
</protein>
<comment type="caution">
    <text evidence="2">The sequence shown here is derived from an EMBL/GenBank/DDBJ whole genome shotgun (WGS) entry which is preliminary data.</text>
</comment>
<feature type="region of interest" description="Disordered" evidence="1">
    <location>
        <begin position="1"/>
        <end position="24"/>
    </location>
</feature>
<evidence type="ECO:0000313" key="3">
    <source>
        <dbReference type="Proteomes" id="UP000735302"/>
    </source>
</evidence>
<evidence type="ECO:0000256" key="1">
    <source>
        <dbReference type="SAM" id="MobiDB-lite"/>
    </source>
</evidence>
<reference evidence="2 3" key="1">
    <citation type="journal article" date="2021" name="Elife">
        <title>Chloroplast acquisition without the gene transfer in kleptoplastic sea slugs, Plakobranchus ocellatus.</title>
        <authorList>
            <person name="Maeda T."/>
            <person name="Takahashi S."/>
            <person name="Yoshida T."/>
            <person name="Shimamura S."/>
            <person name="Takaki Y."/>
            <person name="Nagai Y."/>
            <person name="Toyoda A."/>
            <person name="Suzuki Y."/>
            <person name="Arimoto A."/>
            <person name="Ishii H."/>
            <person name="Satoh N."/>
            <person name="Nishiyama T."/>
            <person name="Hasebe M."/>
            <person name="Maruyama T."/>
            <person name="Minagawa J."/>
            <person name="Obokata J."/>
            <person name="Shigenobu S."/>
        </authorList>
    </citation>
    <scope>NUCLEOTIDE SEQUENCE [LARGE SCALE GENOMIC DNA]</scope>
</reference>
<evidence type="ECO:0000313" key="2">
    <source>
        <dbReference type="EMBL" id="GFO19248.1"/>
    </source>
</evidence>
<accession>A0AAV4BJA3</accession>
<sequence length="69" mass="7969">MRSSSNGGRRAENDQEPRLETPTLKQIETLKDVVINSNLTQEQKDELKELLEIFKDVMTDVPGRTNFYT</sequence>
<dbReference type="EMBL" id="BLXT01005060">
    <property type="protein sequence ID" value="GFO19248.1"/>
    <property type="molecule type" value="Genomic_DNA"/>
</dbReference>
<name>A0AAV4BJA3_9GAST</name>